<sequence>MAPLPWVSLFTLTIFTLLYISTIIFFSMKKTPTTPTKKYKKYFLIKW</sequence>
<accession>A0A7M1L951</accession>
<gene>
    <name evidence="2" type="primary">ATP8</name>
</gene>
<name>A0A7M1L951_9HEMI</name>
<dbReference type="GeneID" id="63367662"/>
<organism evidence="2">
    <name type="scientific">Cacopsylla citrisuga</name>
    <dbReference type="NCBI Taxonomy" id="1535368"/>
    <lineage>
        <taxon>Eukaryota</taxon>
        <taxon>Metazoa</taxon>
        <taxon>Ecdysozoa</taxon>
        <taxon>Arthropoda</taxon>
        <taxon>Hexapoda</taxon>
        <taxon>Insecta</taxon>
        <taxon>Pterygota</taxon>
        <taxon>Neoptera</taxon>
        <taxon>Paraneoptera</taxon>
        <taxon>Hemiptera</taxon>
        <taxon>Sternorrhyncha</taxon>
        <taxon>Psylloidea</taxon>
        <taxon>Psyllidae</taxon>
        <taxon>Psyllinae</taxon>
        <taxon>Cacopsylla</taxon>
    </lineage>
</organism>
<keyword evidence="1" id="KW-1133">Transmembrane helix</keyword>
<evidence type="ECO:0000313" key="2">
    <source>
        <dbReference type="EMBL" id="QOQ84936.1"/>
    </source>
</evidence>
<evidence type="ECO:0000256" key="1">
    <source>
        <dbReference type="SAM" id="Phobius"/>
    </source>
</evidence>
<dbReference type="EMBL" id="MT990978">
    <property type="protein sequence ID" value="QOQ84936.1"/>
    <property type="molecule type" value="Genomic_DNA"/>
</dbReference>
<feature type="transmembrane region" description="Helical" evidence="1">
    <location>
        <begin position="6"/>
        <end position="28"/>
    </location>
</feature>
<reference evidence="2" key="1">
    <citation type="submission" date="2020-09" db="EMBL/GenBank/DDBJ databases">
        <authorList>
            <person name="Wang Y."/>
            <person name="Lu J."/>
        </authorList>
    </citation>
    <scope>NUCLEOTIDE SEQUENCE</scope>
</reference>
<keyword evidence="1" id="KW-0472">Membrane</keyword>
<geneLocation type="mitochondrion" evidence="2"/>
<protein>
    <submittedName>
        <fullName evidence="2">ATP synthase F0 subunit 8</fullName>
    </submittedName>
</protein>
<proteinExistence type="predicted"/>
<dbReference type="CTD" id="4509"/>
<dbReference type="RefSeq" id="YP_010026390.1">
    <property type="nucleotide sequence ID" value="NC_053749.1"/>
</dbReference>
<keyword evidence="2" id="KW-0496">Mitochondrion</keyword>
<keyword evidence="1" id="KW-0812">Transmembrane</keyword>
<dbReference type="AlphaFoldDB" id="A0A7M1L951"/>